<accession>A0A6J7I9T5</accession>
<feature type="transmembrane region" description="Helical" evidence="2">
    <location>
        <begin position="638"/>
        <end position="655"/>
    </location>
</feature>
<dbReference type="InterPro" id="IPR050834">
    <property type="entry name" value="Glycosyltransf_2"/>
</dbReference>
<dbReference type="PANTHER" id="PTHR43685">
    <property type="entry name" value="GLYCOSYLTRANSFERASE"/>
    <property type="match status" value="1"/>
</dbReference>
<keyword evidence="2" id="KW-0472">Membrane</keyword>
<dbReference type="PANTHER" id="PTHR43685:SF3">
    <property type="entry name" value="SLR2126 PROTEIN"/>
    <property type="match status" value="1"/>
</dbReference>
<dbReference type="EMBL" id="CAFBMR010000108">
    <property type="protein sequence ID" value="CAB4927402.1"/>
    <property type="molecule type" value="Genomic_DNA"/>
</dbReference>
<feature type="transmembrane region" description="Helical" evidence="2">
    <location>
        <begin position="583"/>
        <end position="603"/>
    </location>
</feature>
<keyword evidence="2" id="KW-1133">Transmembrane helix</keyword>
<feature type="transmembrane region" description="Helical" evidence="2">
    <location>
        <begin position="377"/>
        <end position="397"/>
    </location>
</feature>
<feature type="transmembrane region" description="Helical" evidence="2">
    <location>
        <begin position="697"/>
        <end position="716"/>
    </location>
</feature>
<dbReference type="Gene3D" id="3.90.550.10">
    <property type="entry name" value="Spore Coat Polysaccharide Biosynthesis Protein SpsA, Chain A"/>
    <property type="match status" value="1"/>
</dbReference>
<organism evidence="3">
    <name type="scientific">freshwater metagenome</name>
    <dbReference type="NCBI Taxonomy" id="449393"/>
    <lineage>
        <taxon>unclassified sequences</taxon>
        <taxon>metagenomes</taxon>
        <taxon>ecological metagenomes</taxon>
    </lineage>
</organism>
<keyword evidence="2" id="KW-0812">Transmembrane</keyword>
<feature type="transmembrane region" description="Helical" evidence="2">
    <location>
        <begin position="736"/>
        <end position="756"/>
    </location>
</feature>
<feature type="transmembrane region" description="Helical" evidence="2">
    <location>
        <begin position="662"/>
        <end position="685"/>
    </location>
</feature>
<dbReference type="AlphaFoldDB" id="A0A6J7I9T5"/>
<name>A0A6J7I9T5_9ZZZZ</name>
<feature type="region of interest" description="Disordered" evidence="1">
    <location>
        <begin position="218"/>
        <end position="243"/>
    </location>
</feature>
<evidence type="ECO:0000256" key="1">
    <source>
        <dbReference type="SAM" id="MobiDB-lite"/>
    </source>
</evidence>
<feature type="transmembrane region" description="Helical" evidence="2">
    <location>
        <begin position="545"/>
        <end position="576"/>
    </location>
</feature>
<dbReference type="Pfam" id="PF13641">
    <property type="entry name" value="Glyco_tranf_2_3"/>
    <property type="match status" value="1"/>
</dbReference>
<proteinExistence type="predicted"/>
<reference evidence="3" key="1">
    <citation type="submission" date="2020-05" db="EMBL/GenBank/DDBJ databases">
        <authorList>
            <person name="Chiriac C."/>
            <person name="Salcher M."/>
            <person name="Ghai R."/>
            <person name="Kavagutti S V."/>
        </authorList>
    </citation>
    <scope>NUCLEOTIDE SEQUENCE</scope>
</reference>
<feature type="transmembrane region" description="Helical" evidence="2">
    <location>
        <begin position="487"/>
        <end position="516"/>
    </location>
</feature>
<dbReference type="InterPro" id="IPR029044">
    <property type="entry name" value="Nucleotide-diphossugar_trans"/>
</dbReference>
<sequence length="1017" mass="107332">MVAHNGAAWLPTVTSFLAEQTRPPDSVVGVDTGSTDGSSVILSDALGSDSVIRASTDTSFGAALQLGFSSLPPQQNEDVIEWLWILHDDSAPDSACLELLLRDSDLHATTAVFGAKTLGWHDRRLLLEVGFSVMGSGRRVTGLERREHDQGQHDDRSDTLAVGSAGMLVRRDVWEALGGFDPALPLFRDDLDFCWRVHRAGHAVRVVPAAIVHHREASFHGRRSTGSRREGGGGPVRQSRMHRADRRSALHVLLAQTPGWRLPFTFVRLALGTMFRALLYVLGKDLGRASDELRALGGVVAHPGQLNASRRRNQGLASSSCVRWLRPRARTRLRHAMETVGGMLASGSRATSEVDEDDFPDDSQPGVVRRTFMRPSVWTALVLLVIAAAVSRSLWWGSGSLFGGGLLPAPEGASDLWATYTQGWHELGPGSTTPAPPSLALLALLSSVLLGKAPLAIDLIFLLAVPAAGFSAFLSGRGVIASIPVRVWLSITYALLPVVTTALGTGRVGTLVAAVLLPPTVRLLARCAGVGVTGTALRPATNRTAWFTAAVLAALVACAPVLWVVAFVFGGVAVAIGHRVRNLLIAVLAPLFLLLPWSFEVILHPSLLLSEPGVPVLDGLPVTPLRVALLQPGGPAQIPWWLFAGLVVAALLALLRHDKVRITLALWCVALVSLVLAVVQTRLYVTLPAIQAPVPTWPGPATLLMGFALVCAAAVAGDGLRERIGGATFGWRQPGALVLTSLAVLTPIAAVGWWFAEPLGPLHRGDPALLPAYVAEESQGPSQTRTLAITRASGGVMTYTVLSGGGLVVGDAETAPPATAWNGMDAIVSALTSGRGGDEVRALAAQGVGYVLVTDARDGDPLIATLDSEPGMRRLSRAPTGALWSIAGTTSLTRVLAPDGSSEPVLNGVVPPGEAGRVLVLAQSADPGWEAVVGDVSLPVTKATEESLMSWAQAFGVGPEGATVDIRFDDAQRQRWLWLELLLVVIVIVLSLPTRTSRDPDADDADLDSFVQTGVGA</sequence>
<evidence type="ECO:0000313" key="3">
    <source>
        <dbReference type="EMBL" id="CAB4927402.1"/>
    </source>
</evidence>
<evidence type="ECO:0000256" key="2">
    <source>
        <dbReference type="SAM" id="Phobius"/>
    </source>
</evidence>
<feature type="transmembrane region" description="Helical" evidence="2">
    <location>
        <begin position="976"/>
        <end position="992"/>
    </location>
</feature>
<feature type="transmembrane region" description="Helical" evidence="2">
    <location>
        <begin position="455"/>
        <end position="475"/>
    </location>
</feature>
<protein>
    <submittedName>
        <fullName evidence="3">Unannotated protein</fullName>
    </submittedName>
</protein>
<dbReference type="SUPFAM" id="SSF53448">
    <property type="entry name" value="Nucleotide-diphospho-sugar transferases"/>
    <property type="match status" value="1"/>
</dbReference>
<gene>
    <name evidence="3" type="ORF">UFOPK3610_01752</name>
</gene>